<reference evidence="3" key="1">
    <citation type="submission" date="2025-08" db="UniProtKB">
        <authorList>
            <consortium name="RefSeq"/>
        </authorList>
    </citation>
    <scope>IDENTIFICATION</scope>
</reference>
<evidence type="ECO:0000313" key="3">
    <source>
        <dbReference type="RefSeq" id="XP_005108703.1"/>
    </source>
</evidence>
<comment type="similarity">
    <text evidence="1">Belongs to the LanC-like protein family.</text>
</comment>
<dbReference type="SUPFAM" id="SSF158745">
    <property type="entry name" value="LanC-like"/>
    <property type="match status" value="1"/>
</dbReference>
<name>A0ABM0K4Q4_APLCA</name>
<dbReference type="PRINTS" id="PR01950">
    <property type="entry name" value="LANCSUPER"/>
</dbReference>
<dbReference type="PANTHER" id="PTHR12736:SF7">
    <property type="entry name" value="LANC-LIKE PROTEIN 3"/>
    <property type="match status" value="1"/>
</dbReference>
<dbReference type="SMART" id="SM01260">
    <property type="entry name" value="LANC_like"/>
    <property type="match status" value="1"/>
</dbReference>
<dbReference type="GeneID" id="101845881"/>
<dbReference type="InterPro" id="IPR020464">
    <property type="entry name" value="LanC-like_prot_euk"/>
</dbReference>
<dbReference type="InterPro" id="IPR012341">
    <property type="entry name" value="6hp_glycosidase-like_sf"/>
</dbReference>
<gene>
    <name evidence="3" type="primary">LOC101845881</name>
</gene>
<protein>
    <submittedName>
        <fullName evidence="3">LanC-like protein 3 isoform X1</fullName>
    </submittedName>
</protein>
<accession>A0ABM0K4Q4</accession>
<dbReference type="Gene3D" id="1.50.10.10">
    <property type="match status" value="1"/>
</dbReference>
<dbReference type="Proteomes" id="UP000694888">
    <property type="component" value="Unplaced"/>
</dbReference>
<dbReference type="PRINTS" id="PR01951">
    <property type="entry name" value="LANCEUKARYTE"/>
</dbReference>
<proteinExistence type="inferred from homology"/>
<evidence type="ECO:0000256" key="1">
    <source>
        <dbReference type="ARBA" id="ARBA00007179"/>
    </source>
</evidence>
<dbReference type="PANTHER" id="PTHR12736">
    <property type="entry name" value="LANC-LIKE PROTEIN"/>
    <property type="match status" value="1"/>
</dbReference>
<dbReference type="InterPro" id="IPR007822">
    <property type="entry name" value="LANC-like"/>
</dbReference>
<organism evidence="2 3">
    <name type="scientific">Aplysia californica</name>
    <name type="common">California sea hare</name>
    <dbReference type="NCBI Taxonomy" id="6500"/>
    <lineage>
        <taxon>Eukaryota</taxon>
        <taxon>Metazoa</taxon>
        <taxon>Spiralia</taxon>
        <taxon>Lophotrochozoa</taxon>
        <taxon>Mollusca</taxon>
        <taxon>Gastropoda</taxon>
        <taxon>Heterobranchia</taxon>
        <taxon>Euthyneura</taxon>
        <taxon>Tectipleura</taxon>
        <taxon>Aplysiida</taxon>
        <taxon>Aplysioidea</taxon>
        <taxon>Aplysiidae</taxon>
        <taxon>Aplysia</taxon>
    </lineage>
</organism>
<sequence length="425" mass="47394">MYTQNTLAFSFGFMMPKTRFFPNKLQDYNPSSGTEISKDAWREHINSIVNAINNDVCRSMSCDGGLYVGSAGVAYMLWYISSHPLLSENKSKYLELAQSIYKANLQYSTRSKPADAVSFVLGAAGVYTLGALLGSSLQAEAQVGENAQRYQSLASICVKPRFLSCGSDELFVGRAGYLCGTHCFQKKLGFKVVNDDTLNAICAVMVQSGREYAAMHRSPSPLMYAYYDTEYLGAAHGLCSILQMLLCCPSFLASDPQAARDIKRSVDWLLSLQQPNGNFVPATDELLQPRPEGEELVHWCHGAPGLIYLFAKAYKVWGEERYLQACVKCGEVTWQKGLLKKGPGICHGVAGSGYVFLLLYRLTKEEKYLHRAHEFAKFMLTQEFQSVARTPDSPYSLYEGWAGTVCFLVDLLRPEKAEFPFFDVF</sequence>
<evidence type="ECO:0000313" key="2">
    <source>
        <dbReference type="Proteomes" id="UP000694888"/>
    </source>
</evidence>
<dbReference type="Pfam" id="PF05147">
    <property type="entry name" value="LANC_like"/>
    <property type="match status" value="1"/>
</dbReference>
<dbReference type="CDD" id="cd04794">
    <property type="entry name" value="euk_LANCL"/>
    <property type="match status" value="1"/>
</dbReference>
<dbReference type="RefSeq" id="XP_005108703.1">
    <property type="nucleotide sequence ID" value="XM_005108646.3"/>
</dbReference>
<keyword evidence="2" id="KW-1185">Reference proteome</keyword>